<feature type="compositionally biased region" description="Polar residues" evidence="1">
    <location>
        <begin position="221"/>
        <end position="231"/>
    </location>
</feature>
<protein>
    <submittedName>
        <fullName evidence="3">Uncharacterized protein</fullName>
    </submittedName>
</protein>
<dbReference type="AlphaFoldDB" id="A0A0D2DQI1"/>
<evidence type="ECO:0000313" key="3">
    <source>
        <dbReference type="EMBL" id="KIW38049.1"/>
    </source>
</evidence>
<evidence type="ECO:0000313" key="4">
    <source>
        <dbReference type="Proteomes" id="UP000053342"/>
    </source>
</evidence>
<dbReference type="VEuPathDB" id="FungiDB:PV06_10020"/>
<dbReference type="HOGENOM" id="CLU_1111416_0_0_1"/>
<feature type="region of interest" description="Disordered" evidence="1">
    <location>
        <begin position="206"/>
        <end position="237"/>
    </location>
</feature>
<dbReference type="RefSeq" id="XP_016258265.1">
    <property type="nucleotide sequence ID" value="XM_016411511.1"/>
</dbReference>
<name>A0A0D2DQI1_9EURO</name>
<feature type="transmembrane region" description="Helical" evidence="2">
    <location>
        <begin position="21"/>
        <end position="42"/>
    </location>
</feature>
<proteinExistence type="predicted"/>
<sequence length="250" mass="28252">MSTEAEQNSPYGQDGNAALEIVSWTVAVLICTVFLILLIYLLETVFKIRARALAFLRGYGWTRPAITEAQELGNAPAHRHPRLQVDRTNGGRRTHHRRGQRRREDIEQPRDLEILGRMGSRNTNLLQNQTEEYLTVVRPERTRRARITNHIHPGVNYFDFARGPQTNRASINRHEPPPPYTSTSQVPVEVDDHPYHTPVGIDSVRQTSMSSSMPVIEDGQQPHNSEPSGNEITADDRVASRALAQLRAAQ</sequence>
<dbReference type="GeneID" id="27362094"/>
<evidence type="ECO:0000256" key="1">
    <source>
        <dbReference type="SAM" id="MobiDB-lite"/>
    </source>
</evidence>
<evidence type="ECO:0000256" key="2">
    <source>
        <dbReference type="SAM" id="Phobius"/>
    </source>
</evidence>
<dbReference type="EMBL" id="KN847342">
    <property type="protein sequence ID" value="KIW38049.1"/>
    <property type="molecule type" value="Genomic_DNA"/>
</dbReference>
<keyword evidence="2" id="KW-1133">Transmembrane helix</keyword>
<keyword evidence="2" id="KW-0812">Transmembrane</keyword>
<organism evidence="3 4">
    <name type="scientific">Exophiala oligosperma</name>
    <dbReference type="NCBI Taxonomy" id="215243"/>
    <lineage>
        <taxon>Eukaryota</taxon>
        <taxon>Fungi</taxon>
        <taxon>Dikarya</taxon>
        <taxon>Ascomycota</taxon>
        <taxon>Pezizomycotina</taxon>
        <taxon>Eurotiomycetes</taxon>
        <taxon>Chaetothyriomycetidae</taxon>
        <taxon>Chaetothyriales</taxon>
        <taxon>Herpotrichiellaceae</taxon>
        <taxon>Exophiala</taxon>
    </lineage>
</organism>
<reference evidence="3 4" key="1">
    <citation type="submission" date="2015-01" db="EMBL/GenBank/DDBJ databases">
        <title>The Genome Sequence of Exophiala oligosperma CBS72588.</title>
        <authorList>
            <consortium name="The Broad Institute Genomics Platform"/>
            <person name="Cuomo C."/>
            <person name="de Hoog S."/>
            <person name="Gorbushina A."/>
            <person name="Stielow B."/>
            <person name="Teixiera M."/>
            <person name="Abouelleil A."/>
            <person name="Chapman S.B."/>
            <person name="Priest M."/>
            <person name="Young S.K."/>
            <person name="Wortman J."/>
            <person name="Nusbaum C."/>
            <person name="Birren B."/>
        </authorList>
    </citation>
    <scope>NUCLEOTIDE SEQUENCE [LARGE SCALE GENOMIC DNA]</scope>
    <source>
        <strain evidence="3 4">CBS 72588</strain>
    </source>
</reference>
<dbReference type="Proteomes" id="UP000053342">
    <property type="component" value="Unassembled WGS sequence"/>
</dbReference>
<keyword evidence="2" id="KW-0472">Membrane</keyword>
<accession>A0A0D2DQI1</accession>
<feature type="compositionally biased region" description="Basic residues" evidence="1">
    <location>
        <begin position="90"/>
        <end position="101"/>
    </location>
</feature>
<feature type="region of interest" description="Disordered" evidence="1">
    <location>
        <begin position="82"/>
        <end position="110"/>
    </location>
</feature>
<gene>
    <name evidence="3" type="ORF">PV06_10020</name>
</gene>
<keyword evidence="4" id="KW-1185">Reference proteome</keyword>